<keyword evidence="1" id="KW-0732">Signal</keyword>
<evidence type="ECO:0000256" key="1">
    <source>
        <dbReference type="SAM" id="SignalP"/>
    </source>
</evidence>
<reference evidence="2 3" key="1">
    <citation type="journal article" date="2019" name="Commun. Biol.">
        <title>The bagworm genome reveals a unique fibroin gene that provides high tensile strength.</title>
        <authorList>
            <person name="Kono N."/>
            <person name="Nakamura H."/>
            <person name="Ohtoshi R."/>
            <person name="Tomita M."/>
            <person name="Numata K."/>
            <person name="Arakawa K."/>
        </authorList>
    </citation>
    <scope>NUCLEOTIDE SEQUENCE [LARGE SCALE GENOMIC DNA]</scope>
</reference>
<organism evidence="2 3">
    <name type="scientific">Eumeta variegata</name>
    <name type="common">Bagworm moth</name>
    <name type="synonym">Eumeta japonica</name>
    <dbReference type="NCBI Taxonomy" id="151549"/>
    <lineage>
        <taxon>Eukaryota</taxon>
        <taxon>Metazoa</taxon>
        <taxon>Ecdysozoa</taxon>
        <taxon>Arthropoda</taxon>
        <taxon>Hexapoda</taxon>
        <taxon>Insecta</taxon>
        <taxon>Pterygota</taxon>
        <taxon>Neoptera</taxon>
        <taxon>Endopterygota</taxon>
        <taxon>Lepidoptera</taxon>
        <taxon>Glossata</taxon>
        <taxon>Ditrysia</taxon>
        <taxon>Tineoidea</taxon>
        <taxon>Psychidae</taxon>
        <taxon>Oiketicinae</taxon>
        <taxon>Eumeta</taxon>
    </lineage>
</organism>
<name>A0A4C1Y8N8_EUMVA</name>
<dbReference type="EMBL" id="BGZK01001103">
    <property type="protein sequence ID" value="GBP71274.1"/>
    <property type="molecule type" value="Genomic_DNA"/>
</dbReference>
<sequence length="142" mass="16314">MHIAGNDRFKMLTFSILLWPAYVRGSRCVKRLTLPWRGYESNAHTLSSLNQRSWGRGIERDRARVNAWHSKGVIIRGPRYTGNDEGLALDNIIYKKRLASPLVLNLFNGRESRIRKEFSGLGCLFTNNGKHEGDIKRINTDE</sequence>
<dbReference type="OrthoDB" id="6109at2759"/>
<dbReference type="AlphaFoldDB" id="A0A4C1Y8N8"/>
<proteinExistence type="predicted"/>
<keyword evidence="3" id="KW-1185">Reference proteome</keyword>
<dbReference type="Proteomes" id="UP000299102">
    <property type="component" value="Unassembled WGS sequence"/>
</dbReference>
<feature type="signal peptide" evidence="1">
    <location>
        <begin position="1"/>
        <end position="25"/>
    </location>
</feature>
<evidence type="ECO:0000313" key="2">
    <source>
        <dbReference type="EMBL" id="GBP71274.1"/>
    </source>
</evidence>
<evidence type="ECO:0008006" key="4">
    <source>
        <dbReference type="Google" id="ProtNLM"/>
    </source>
</evidence>
<protein>
    <recommendedName>
        <fullName evidence="4">Secreted protein</fullName>
    </recommendedName>
</protein>
<comment type="caution">
    <text evidence="2">The sequence shown here is derived from an EMBL/GenBank/DDBJ whole genome shotgun (WGS) entry which is preliminary data.</text>
</comment>
<evidence type="ECO:0000313" key="3">
    <source>
        <dbReference type="Proteomes" id="UP000299102"/>
    </source>
</evidence>
<gene>
    <name evidence="2" type="ORF">EVAR_60839_1</name>
</gene>
<accession>A0A4C1Y8N8</accession>
<feature type="chain" id="PRO_5020031795" description="Secreted protein" evidence="1">
    <location>
        <begin position="26"/>
        <end position="142"/>
    </location>
</feature>